<comment type="caution">
    <text evidence="2">The sequence shown here is derived from an EMBL/GenBank/DDBJ whole genome shotgun (WGS) entry which is preliminary data.</text>
</comment>
<dbReference type="RefSeq" id="WP_191844061.1">
    <property type="nucleotide sequence ID" value="NZ_BAAALB010000045.1"/>
</dbReference>
<keyword evidence="1" id="KW-0812">Transmembrane</keyword>
<sequence length="205" mass="21141">MNRRGWSLVVVAASVLALVSLASNVTTLSQLEGKADTLLAGRLTLSQLVNAGTVWAGLAVASGWLVRRPAPAAAAGVVALLTACVVHYGVGMAFGMFDLNVWTANLHWLLAAMVVGGPLGLVGAIARRSDPWGVAARLVVPVGAVLEPFIVGRFTTPAILPWPNRVADLITGLALLTAGVAGCFGVLAAGRRRPVIHERRATGVS</sequence>
<feature type="transmembrane region" description="Helical" evidence="1">
    <location>
        <begin position="48"/>
        <end position="66"/>
    </location>
</feature>
<keyword evidence="3" id="KW-1185">Reference proteome</keyword>
<accession>A0A8J3K045</accession>
<evidence type="ECO:0000256" key="1">
    <source>
        <dbReference type="SAM" id="Phobius"/>
    </source>
</evidence>
<protein>
    <submittedName>
        <fullName evidence="2">Uncharacterized protein</fullName>
    </submittedName>
</protein>
<dbReference type="Proteomes" id="UP000619293">
    <property type="component" value="Unassembled WGS sequence"/>
</dbReference>
<reference evidence="2 3" key="1">
    <citation type="submission" date="2021-01" db="EMBL/GenBank/DDBJ databases">
        <title>Whole genome shotgun sequence of Catellatospora chokoriensis NBRC 107358.</title>
        <authorList>
            <person name="Komaki H."/>
            <person name="Tamura T."/>
        </authorList>
    </citation>
    <scope>NUCLEOTIDE SEQUENCE [LARGE SCALE GENOMIC DNA]</scope>
    <source>
        <strain evidence="2 3">NBRC 107358</strain>
    </source>
</reference>
<evidence type="ECO:0000313" key="3">
    <source>
        <dbReference type="Proteomes" id="UP000619293"/>
    </source>
</evidence>
<keyword evidence="1" id="KW-0472">Membrane</keyword>
<organism evidence="2 3">
    <name type="scientific">Catellatospora chokoriensis</name>
    <dbReference type="NCBI Taxonomy" id="310353"/>
    <lineage>
        <taxon>Bacteria</taxon>
        <taxon>Bacillati</taxon>
        <taxon>Actinomycetota</taxon>
        <taxon>Actinomycetes</taxon>
        <taxon>Micromonosporales</taxon>
        <taxon>Micromonosporaceae</taxon>
        <taxon>Catellatospora</taxon>
    </lineage>
</organism>
<feature type="transmembrane region" description="Helical" evidence="1">
    <location>
        <begin position="166"/>
        <end position="190"/>
    </location>
</feature>
<keyword evidence="1" id="KW-1133">Transmembrane helix</keyword>
<proteinExistence type="predicted"/>
<name>A0A8J3K045_9ACTN</name>
<feature type="transmembrane region" description="Helical" evidence="1">
    <location>
        <begin position="106"/>
        <end position="126"/>
    </location>
</feature>
<dbReference type="EMBL" id="BONG01000020">
    <property type="protein sequence ID" value="GIF90022.1"/>
    <property type="molecule type" value="Genomic_DNA"/>
</dbReference>
<evidence type="ECO:0000313" key="2">
    <source>
        <dbReference type="EMBL" id="GIF90022.1"/>
    </source>
</evidence>
<feature type="transmembrane region" description="Helical" evidence="1">
    <location>
        <begin position="138"/>
        <end position="160"/>
    </location>
</feature>
<dbReference type="AlphaFoldDB" id="A0A8J3K045"/>
<gene>
    <name evidence="2" type="ORF">Cch02nite_34660</name>
</gene>
<feature type="transmembrane region" description="Helical" evidence="1">
    <location>
        <begin position="73"/>
        <end position="94"/>
    </location>
</feature>